<dbReference type="EMBL" id="LR796990">
    <property type="protein sequence ID" value="CAB4180247.1"/>
    <property type="molecule type" value="Genomic_DNA"/>
</dbReference>
<sequence>MPTSTQVSVGTTATVLAAATNFDQTVWLHNSGGGVVFIGAANVSTTNGYKLDNGDKMELPVGDHEALYGVTASGTNTVCVLTQIN</sequence>
<gene>
    <name evidence="1" type="ORF">UFOVP1041_14</name>
</gene>
<protein>
    <submittedName>
        <fullName evidence="1">Uncharacterized protein</fullName>
    </submittedName>
</protein>
<evidence type="ECO:0000313" key="1">
    <source>
        <dbReference type="EMBL" id="CAB4180247.1"/>
    </source>
</evidence>
<accession>A0A6J5QCY5</accession>
<organism evidence="1">
    <name type="scientific">uncultured Caudovirales phage</name>
    <dbReference type="NCBI Taxonomy" id="2100421"/>
    <lineage>
        <taxon>Viruses</taxon>
        <taxon>Duplodnaviria</taxon>
        <taxon>Heunggongvirae</taxon>
        <taxon>Uroviricota</taxon>
        <taxon>Caudoviricetes</taxon>
        <taxon>Peduoviridae</taxon>
        <taxon>Maltschvirus</taxon>
        <taxon>Maltschvirus maltsch</taxon>
    </lineage>
</organism>
<name>A0A6J5QCY5_9CAUD</name>
<proteinExistence type="predicted"/>
<reference evidence="1" key="1">
    <citation type="submission" date="2020-05" db="EMBL/GenBank/DDBJ databases">
        <authorList>
            <person name="Chiriac C."/>
            <person name="Salcher M."/>
            <person name="Ghai R."/>
            <person name="Kavagutti S V."/>
        </authorList>
    </citation>
    <scope>NUCLEOTIDE SEQUENCE</scope>
</reference>